<keyword evidence="2" id="KW-1185">Reference proteome</keyword>
<dbReference type="AlphaFoldDB" id="A0A4S2N3A3"/>
<name>A0A4S2N3A3_9PEZI</name>
<protein>
    <submittedName>
        <fullName evidence="1">Uncharacterized protein</fullName>
    </submittedName>
</protein>
<dbReference type="Proteomes" id="UP000298138">
    <property type="component" value="Unassembled WGS sequence"/>
</dbReference>
<dbReference type="EMBL" id="ML220113">
    <property type="protein sequence ID" value="TGZ83732.1"/>
    <property type="molecule type" value="Genomic_DNA"/>
</dbReference>
<organism evidence="1 2">
    <name type="scientific">Ascodesmis nigricans</name>
    <dbReference type="NCBI Taxonomy" id="341454"/>
    <lineage>
        <taxon>Eukaryota</taxon>
        <taxon>Fungi</taxon>
        <taxon>Dikarya</taxon>
        <taxon>Ascomycota</taxon>
        <taxon>Pezizomycotina</taxon>
        <taxon>Pezizomycetes</taxon>
        <taxon>Pezizales</taxon>
        <taxon>Ascodesmidaceae</taxon>
        <taxon>Ascodesmis</taxon>
    </lineage>
</organism>
<proteinExistence type="predicted"/>
<reference evidence="1 2" key="1">
    <citation type="submission" date="2019-04" db="EMBL/GenBank/DDBJ databases">
        <title>Comparative genomics and transcriptomics to analyze fruiting body development in filamentous ascomycetes.</title>
        <authorList>
            <consortium name="DOE Joint Genome Institute"/>
            <person name="Lutkenhaus R."/>
            <person name="Traeger S."/>
            <person name="Breuer J."/>
            <person name="Kuo A."/>
            <person name="Lipzen A."/>
            <person name="Pangilinan J."/>
            <person name="Dilworth D."/>
            <person name="Sandor L."/>
            <person name="Poggeler S."/>
            <person name="Barry K."/>
            <person name="Grigoriev I.V."/>
            <person name="Nowrousian M."/>
        </authorList>
    </citation>
    <scope>NUCLEOTIDE SEQUENCE [LARGE SCALE GENOMIC DNA]</scope>
    <source>
        <strain evidence="1 2">CBS 389.68</strain>
    </source>
</reference>
<sequence>MSATAINDCSPPNYSDSASTIVLDPNAQHGTPINDHSLPNYSASASVIFTLDPTSEHDTPITSSSPTLTSSYLIFSPLNSSVSSLSLHRVPAFPRPPSRDPVFTIYRFHTVTSKIHNLEVELKYSLTRKRAIAETYPAGKQQLKLHFSTGEIEILGTDATARMFEYTTAAGQKMKALEVRNVGLVGRGKLELVIAIWVGLLWDKMRPKINAFTFMASEWRSERGRV</sequence>
<accession>A0A4S2N3A3</accession>
<evidence type="ECO:0000313" key="1">
    <source>
        <dbReference type="EMBL" id="TGZ83732.1"/>
    </source>
</evidence>
<dbReference type="InParanoid" id="A0A4S2N3A3"/>
<evidence type="ECO:0000313" key="2">
    <source>
        <dbReference type="Proteomes" id="UP000298138"/>
    </source>
</evidence>
<gene>
    <name evidence="1" type="ORF">EX30DRAFT_338346</name>
</gene>